<dbReference type="EMBL" id="JANAKN010000078">
    <property type="protein sequence ID" value="MCQ3023540.1"/>
    <property type="molecule type" value="Genomic_DNA"/>
</dbReference>
<comment type="caution">
    <text evidence="1">The sequence shown here is derived from an EMBL/GenBank/DDBJ whole genome shotgun (WGS) entry which is preliminary data.</text>
</comment>
<name>A0AAW5JCF4_PSESS</name>
<accession>A0AAW5JCF4</accession>
<reference evidence="1" key="1">
    <citation type="submission" date="2022-07" db="EMBL/GenBank/DDBJ databases">
        <title>The diversity of lipopeptides in the P. syringae complex parallels phylogeny and sheds light on structural diversification during evolutionary history.</title>
        <authorList>
            <person name="Bricout A."/>
            <person name="Morris C.E."/>
            <person name="Chandeysson C."/>
            <person name="Duban M."/>
            <person name="Boistel C."/>
            <person name="Chataigne G."/>
            <person name="Lecouturier D."/>
            <person name="Jacques P."/>
            <person name="Leclere V."/>
            <person name="Rochex A."/>
        </authorList>
    </citation>
    <scope>NUCLEOTIDE SEQUENCE</scope>
    <source>
        <strain evidence="1">LYR0002</strain>
    </source>
</reference>
<dbReference type="Proteomes" id="UP001206018">
    <property type="component" value="Unassembled WGS sequence"/>
</dbReference>
<organism evidence="1 2">
    <name type="scientific">Pseudomonas savastanoi</name>
    <name type="common">Pseudomonas syringae pv. savastanoi</name>
    <dbReference type="NCBI Taxonomy" id="29438"/>
    <lineage>
        <taxon>Bacteria</taxon>
        <taxon>Pseudomonadati</taxon>
        <taxon>Pseudomonadota</taxon>
        <taxon>Gammaproteobacteria</taxon>
        <taxon>Pseudomonadales</taxon>
        <taxon>Pseudomonadaceae</taxon>
        <taxon>Pseudomonas</taxon>
    </lineage>
</organism>
<gene>
    <name evidence="1" type="ORF">NLO85_23955</name>
</gene>
<protein>
    <submittedName>
        <fullName evidence="1">Uncharacterized protein</fullName>
    </submittedName>
</protein>
<evidence type="ECO:0000313" key="2">
    <source>
        <dbReference type="Proteomes" id="UP001206018"/>
    </source>
</evidence>
<sequence>MEATSPSAAGTMIGEVVLDAFGTIVRINRRLNPYRELIREGRRQGCDLTLGGTHFLMTANLLFVEMASQLGISLWGLDVDGASMKDVGQVEIEAVTHLVCDVCQGSNRIESVELQYAEVSTRSALTADEFDEMMRKYEDAGDWMRDQLKVWE</sequence>
<evidence type="ECO:0000313" key="1">
    <source>
        <dbReference type="EMBL" id="MCQ3023540.1"/>
    </source>
</evidence>
<dbReference type="RefSeq" id="WP_255884872.1">
    <property type="nucleotide sequence ID" value="NZ_JANAKN010000078.1"/>
</dbReference>
<dbReference type="AlphaFoldDB" id="A0AAW5JCF4"/>
<proteinExistence type="predicted"/>